<comment type="caution">
    <text evidence="3">The sequence shown here is derived from an EMBL/GenBank/DDBJ whole genome shotgun (WGS) entry which is preliminary data.</text>
</comment>
<dbReference type="CDD" id="cd06988">
    <property type="entry name" value="cupin_DddK"/>
    <property type="match status" value="1"/>
</dbReference>
<reference evidence="4" key="1">
    <citation type="journal article" date="2019" name="Int. J. Syst. Evol. Microbiol.">
        <title>The Global Catalogue of Microorganisms (GCM) 10K type strain sequencing project: providing services to taxonomists for standard genome sequencing and annotation.</title>
        <authorList>
            <consortium name="The Broad Institute Genomics Platform"/>
            <consortium name="The Broad Institute Genome Sequencing Center for Infectious Disease"/>
            <person name="Wu L."/>
            <person name="Ma J."/>
        </authorList>
    </citation>
    <scope>NUCLEOTIDE SEQUENCE [LARGE SCALE GENOMIC DNA]</scope>
    <source>
        <strain evidence="4">LMG 29894</strain>
    </source>
</reference>
<dbReference type="Proteomes" id="UP001595791">
    <property type="component" value="Unassembled WGS sequence"/>
</dbReference>
<evidence type="ECO:0000313" key="4">
    <source>
        <dbReference type="Proteomes" id="UP001595791"/>
    </source>
</evidence>
<dbReference type="EMBL" id="JBHSBU010000001">
    <property type="protein sequence ID" value="MFC4160857.1"/>
    <property type="molecule type" value="Genomic_DNA"/>
</dbReference>
<dbReference type="Pfam" id="PF07883">
    <property type="entry name" value="Cupin_2"/>
    <property type="match status" value="1"/>
</dbReference>
<feature type="domain" description="Cupin type-2" evidence="2">
    <location>
        <begin position="37"/>
        <end position="105"/>
    </location>
</feature>
<proteinExistence type="predicted"/>
<name>A0ABV8MTA2_9NEIS</name>
<accession>A0ABV8MTA2</accession>
<keyword evidence="1" id="KW-0479">Metal-binding</keyword>
<dbReference type="PANTHER" id="PTHR35848">
    <property type="entry name" value="OXALATE-BINDING PROTEIN"/>
    <property type="match status" value="1"/>
</dbReference>
<sequence length="123" mass="14012">MFEKRELAREHLKFENNLFAQRLVPWPLLNAPFEGSWCVIAPGTASTPHAHHEYEIFIAMKGKARLETGGKSIDFNVGDIVHFTPGTDHSIVNDGTEPFEMYSVWWDAPMAENFLKKHVATEN</sequence>
<dbReference type="InterPro" id="IPR013096">
    <property type="entry name" value="Cupin_2"/>
</dbReference>
<gene>
    <name evidence="3" type="ORF">ACFOW7_16075</name>
</gene>
<evidence type="ECO:0000259" key="2">
    <source>
        <dbReference type="Pfam" id="PF07883"/>
    </source>
</evidence>
<keyword evidence="4" id="KW-1185">Reference proteome</keyword>
<dbReference type="RefSeq" id="WP_378166139.1">
    <property type="nucleotide sequence ID" value="NZ_JBHSBU010000001.1"/>
</dbReference>
<dbReference type="InterPro" id="IPR014710">
    <property type="entry name" value="RmlC-like_jellyroll"/>
</dbReference>
<dbReference type="SUPFAM" id="SSF51182">
    <property type="entry name" value="RmlC-like cupins"/>
    <property type="match status" value="1"/>
</dbReference>
<evidence type="ECO:0000256" key="1">
    <source>
        <dbReference type="ARBA" id="ARBA00022723"/>
    </source>
</evidence>
<dbReference type="PANTHER" id="PTHR35848:SF6">
    <property type="entry name" value="CUPIN TYPE-2 DOMAIN-CONTAINING PROTEIN"/>
    <property type="match status" value="1"/>
</dbReference>
<dbReference type="InterPro" id="IPR011051">
    <property type="entry name" value="RmlC_Cupin_sf"/>
</dbReference>
<protein>
    <submittedName>
        <fullName evidence="3">Cupin domain-containing protein</fullName>
    </submittedName>
</protein>
<dbReference type="InterPro" id="IPR051610">
    <property type="entry name" value="GPI/OXD"/>
</dbReference>
<evidence type="ECO:0000313" key="3">
    <source>
        <dbReference type="EMBL" id="MFC4160857.1"/>
    </source>
</evidence>
<organism evidence="3 4">
    <name type="scientific">Chitinimonas lacunae</name>
    <dbReference type="NCBI Taxonomy" id="1963018"/>
    <lineage>
        <taxon>Bacteria</taxon>
        <taxon>Pseudomonadati</taxon>
        <taxon>Pseudomonadota</taxon>
        <taxon>Betaproteobacteria</taxon>
        <taxon>Neisseriales</taxon>
        <taxon>Chitinibacteraceae</taxon>
        <taxon>Chitinimonas</taxon>
    </lineage>
</organism>
<dbReference type="Gene3D" id="2.60.120.10">
    <property type="entry name" value="Jelly Rolls"/>
    <property type="match status" value="1"/>
</dbReference>